<dbReference type="PANTHER" id="PTHR31111">
    <property type="entry name" value="BNAA05G37150D PROTEIN-RELATED"/>
    <property type="match status" value="1"/>
</dbReference>
<evidence type="ECO:0000313" key="3">
    <source>
        <dbReference type="Proteomes" id="UP000266723"/>
    </source>
</evidence>
<dbReference type="InterPro" id="IPR036047">
    <property type="entry name" value="F-box-like_dom_sf"/>
</dbReference>
<reference evidence="2 3" key="1">
    <citation type="journal article" date="2020" name="BMC Genomics">
        <title>Intraspecific diversification of the crop wild relative Brassica cretica Lam. using demographic model selection.</title>
        <authorList>
            <person name="Kioukis A."/>
            <person name="Michalopoulou V.A."/>
            <person name="Briers L."/>
            <person name="Pirintsos S."/>
            <person name="Studholme D.J."/>
            <person name="Pavlidis P."/>
            <person name="Sarris P.F."/>
        </authorList>
    </citation>
    <scope>NUCLEOTIDE SEQUENCE [LARGE SCALE GENOMIC DNA]</scope>
    <source>
        <strain evidence="3">cv. PFS-1207/04</strain>
    </source>
</reference>
<dbReference type="Pfam" id="PF08268">
    <property type="entry name" value="FBA_3"/>
    <property type="match status" value="1"/>
</dbReference>
<dbReference type="EMBL" id="QGKV02000649">
    <property type="protein sequence ID" value="KAF3578033.1"/>
    <property type="molecule type" value="Genomic_DNA"/>
</dbReference>
<gene>
    <name evidence="2" type="ORF">DY000_02035012</name>
</gene>
<evidence type="ECO:0000259" key="1">
    <source>
        <dbReference type="SMART" id="SM00256"/>
    </source>
</evidence>
<proteinExistence type="predicted"/>
<dbReference type="InterPro" id="IPR017451">
    <property type="entry name" value="F-box-assoc_interact_dom"/>
</dbReference>
<dbReference type="Pfam" id="PF00646">
    <property type="entry name" value="F-box"/>
    <property type="match status" value="1"/>
</dbReference>
<dbReference type="Proteomes" id="UP000266723">
    <property type="component" value="Unassembled WGS sequence"/>
</dbReference>
<protein>
    <recommendedName>
        <fullName evidence="1">F-box domain-containing protein</fullName>
    </recommendedName>
</protein>
<name>A0ABQ7DIX2_BRACR</name>
<dbReference type="Gene3D" id="1.20.1280.50">
    <property type="match status" value="1"/>
</dbReference>
<dbReference type="PANTHER" id="PTHR31111:SF113">
    <property type="entry name" value="F-BOX ASSOCIATED UBIQUITINATION EFFECTOR FAMILY PROTEIN"/>
    <property type="match status" value="1"/>
</dbReference>
<dbReference type="SMART" id="SM00256">
    <property type="entry name" value="FBOX"/>
    <property type="match status" value="1"/>
</dbReference>
<sequence>MPSISSPSSLAILSAQTRSPLSFSIFTPKTQVFSRTRIGDLCSSLIASRRAVNLIDVMMRIRAIILEYEFDDEDSIDVSISMKLVKSRHFESKLDEVSSSIGSKQKPFSLSIPDDLVLEIFSRLPLKAITRCRCVSKLLESMLRSQYFTESFLIKSFARPQLLFACKDDSKLFFFSSPQPENPEENSYVVAANHLERFPCSDRFSAPTSGFFSCYGFSLIMNCELENVICNPSTGQSLTLPPILKSRKGFGVESYLGYEPIAKEFKVLSMELWSESGEWISAKHQVLTLGTKNLSWRMVKCCIPHNCSDKWICISGVIYYEAPDNWASMRSMVVCFDLRSEKFSFVNFMETSSKEMPVSTTLINYNDKLGLLMSGDSDDNSGYGCICGESKSLELWVLQDAGKNEWSKHVYVLPPPWEDVVSEDMHIARMVGVNEIVLTPWYKSVRPYVIYFNVERKTITKVGIRGMEAFRGKRFYSFLNYVEDVKRL</sequence>
<accession>A0ABQ7DIX2</accession>
<dbReference type="SUPFAM" id="SSF81383">
    <property type="entry name" value="F-box domain"/>
    <property type="match status" value="1"/>
</dbReference>
<organism evidence="2 3">
    <name type="scientific">Brassica cretica</name>
    <name type="common">Mustard</name>
    <dbReference type="NCBI Taxonomy" id="69181"/>
    <lineage>
        <taxon>Eukaryota</taxon>
        <taxon>Viridiplantae</taxon>
        <taxon>Streptophyta</taxon>
        <taxon>Embryophyta</taxon>
        <taxon>Tracheophyta</taxon>
        <taxon>Spermatophyta</taxon>
        <taxon>Magnoliopsida</taxon>
        <taxon>eudicotyledons</taxon>
        <taxon>Gunneridae</taxon>
        <taxon>Pentapetalae</taxon>
        <taxon>rosids</taxon>
        <taxon>malvids</taxon>
        <taxon>Brassicales</taxon>
        <taxon>Brassicaceae</taxon>
        <taxon>Brassiceae</taxon>
        <taxon>Brassica</taxon>
    </lineage>
</organism>
<feature type="domain" description="F-box" evidence="1">
    <location>
        <begin position="112"/>
        <end position="152"/>
    </location>
</feature>
<dbReference type="NCBIfam" id="TIGR01640">
    <property type="entry name" value="F_box_assoc_1"/>
    <property type="match status" value="1"/>
</dbReference>
<dbReference type="InterPro" id="IPR001810">
    <property type="entry name" value="F-box_dom"/>
</dbReference>
<evidence type="ECO:0000313" key="2">
    <source>
        <dbReference type="EMBL" id="KAF3578033.1"/>
    </source>
</evidence>
<dbReference type="InterPro" id="IPR013187">
    <property type="entry name" value="F-box-assoc_dom_typ3"/>
</dbReference>
<keyword evidence="3" id="KW-1185">Reference proteome</keyword>
<comment type="caution">
    <text evidence="2">The sequence shown here is derived from an EMBL/GenBank/DDBJ whole genome shotgun (WGS) entry which is preliminary data.</text>
</comment>